<dbReference type="Proteomes" id="UP000199663">
    <property type="component" value="Unassembled WGS sequence"/>
</dbReference>
<evidence type="ECO:0000313" key="1">
    <source>
        <dbReference type="EMBL" id="SDZ59363.1"/>
    </source>
</evidence>
<gene>
    <name evidence="1" type="ORF">SAMN05444412_1425</name>
</gene>
<organism evidence="1 2">
    <name type="scientific">Rhodonellum ikkaensis</name>
    <dbReference type="NCBI Taxonomy" id="336829"/>
    <lineage>
        <taxon>Bacteria</taxon>
        <taxon>Pseudomonadati</taxon>
        <taxon>Bacteroidota</taxon>
        <taxon>Cytophagia</taxon>
        <taxon>Cytophagales</taxon>
        <taxon>Cytophagaceae</taxon>
        <taxon>Rhodonellum</taxon>
    </lineage>
</organism>
<reference evidence="1 2" key="1">
    <citation type="submission" date="2016-10" db="EMBL/GenBank/DDBJ databases">
        <authorList>
            <person name="Varghese N."/>
            <person name="Submissions S."/>
        </authorList>
    </citation>
    <scope>NUCLEOTIDE SEQUENCE [LARGE SCALE GENOMIC DNA]</scope>
    <source>
        <strain evidence="1 2">DSM 17997</strain>
    </source>
</reference>
<evidence type="ECO:0000313" key="2">
    <source>
        <dbReference type="Proteomes" id="UP000199663"/>
    </source>
</evidence>
<protein>
    <submittedName>
        <fullName evidence="1">Uncharacterized protein</fullName>
    </submittedName>
</protein>
<proteinExistence type="predicted"/>
<name>A0A1H3UA67_9BACT</name>
<feature type="non-terminal residue" evidence="1">
    <location>
        <position position="1"/>
    </location>
</feature>
<sequence>SHLQFEEPAAGDGNQQINGLIYLSTLLLQIQLSFCGISTQRALSFARRTPRFFCGLKIGWFSEDLGDCIFSLGSPRRPLRALREIFLMQRALSFTRRSQRVFCIFENRLVFRRFGRLYFFLCVLREDLCVLSERFFSTQSALSFTRRAQRFLWFENRLVFRRFGRMYFFFGFSAKTSAGFARDFFNALGFLVEKTLFFGSENFDHFRICFKIWAFYQVNAVGDGRKYGIEALADCGGFSR</sequence>
<comment type="caution">
    <text evidence="1">The sequence shown here is derived from an EMBL/GenBank/DDBJ whole genome shotgun (WGS) entry which is preliminary data.</text>
</comment>
<dbReference type="EMBL" id="FNQC01000042">
    <property type="protein sequence ID" value="SDZ59363.1"/>
    <property type="molecule type" value="Genomic_DNA"/>
</dbReference>
<keyword evidence="2" id="KW-1185">Reference proteome</keyword>
<accession>A0A1H3UA67</accession>